<dbReference type="RefSeq" id="WP_099789233.1">
    <property type="nucleotide sequence ID" value="NZ_JBHLYV010000098.1"/>
</dbReference>
<feature type="domain" description="HipA-like C-terminal" evidence="4">
    <location>
        <begin position="164"/>
        <end position="374"/>
    </location>
</feature>
<evidence type="ECO:0000256" key="1">
    <source>
        <dbReference type="ARBA" id="ARBA00010164"/>
    </source>
</evidence>
<dbReference type="GO" id="GO:0005829">
    <property type="term" value="C:cytosol"/>
    <property type="evidence" value="ECO:0007669"/>
    <property type="project" value="TreeGrafter"/>
</dbReference>
<protein>
    <recommendedName>
        <fullName evidence="8">HipA-like C-terminal domain-containing protein</fullName>
    </recommendedName>
</protein>
<dbReference type="Pfam" id="PF13657">
    <property type="entry name" value="Couple_hipA"/>
    <property type="match status" value="1"/>
</dbReference>
<organism evidence="6 7">
    <name type="scientific">Massilia eurypsychrophila</name>
    <dbReference type="NCBI Taxonomy" id="1485217"/>
    <lineage>
        <taxon>Bacteria</taxon>
        <taxon>Pseudomonadati</taxon>
        <taxon>Pseudomonadota</taxon>
        <taxon>Betaproteobacteria</taxon>
        <taxon>Burkholderiales</taxon>
        <taxon>Oxalobacteraceae</taxon>
        <taxon>Telluria group</taxon>
        <taxon>Massilia</taxon>
    </lineage>
</organism>
<evidence type="ECO:0000256" key="2">
    <source>
        <dbReference type="ARBA" id="ARBA00022679"/>
    </source>
</evidence>
<comment type="caution">
    <text evidence="6">The sequence shown here is derived from an EMBL/GenBank/DDBJ whole genome shotgun (WGS) entry which is preliminary data.</text>
</comment>
<evidence type="ECO:0008006" key="8">
    <source>
        <dbReference type="Google" id="ProtNLM"/>
    </source>
</evidence>
<dbReference type="InterPro" id="IPR012893">
    <property type="entry name" value="HipA-like_C"/>
</dbReference>
<dbReference type="AlphaFoldDB" id="A0A2G8TE09"/>
<evidence type="ECO:0000259" key="4">
    <source>
        <dbReference type="Pfam" id="PF07804"/>
    </source>
</evidence>
<dbReference type="Proteomes" id="UP000230390">
    <property type="component" value="Unassembled WGS sequence"/>
</dbReference>
<reference evidence="6 7" key="1">
    <citation type="submission" date="2017-10" db="EMBL/GenBank/DDBJ databases">
        <title>Massilia psychrophilum sp. nov., a novel purple-pigmented bacterium isolated from Tianshan glacier, Xinjiang Municipality, China.</title>
        <authorList>
            <person name="Wang H."/>
        </authorList>
    </citation>
    <scope>NUCLEOTIDE SEQUENCE [LARGE SCALE GENOMIC DNA]</scope>
    <source>
        <strain evidence="6 7">JCM 30074</strain>
    </source>
</reference>
<comment type="similarity">
    <text evidence="1">Belongs to the HipA Ser/Thr kinase family.</text>
</comment>
<keyword evidence="7" id="KW-1185">Reference proteome</keyword>
<dbReference type="InterPro" id="IPR017508">
    <property type="entry name" value="HipA_N1"/>
</dbReference>
<proteinExistence type="inferred from homology"/>
<keyword evidence="3" id="KW-0418">Kinase</keyword>
<evidence type="ECO:0000259" key="5">
    <source>
        <dbReference type="Pfam" id="PF13657"/>
    </source>
</evidence>
<dbReference type="PANTHER" id="PTHR37419:SF8">
    <property type="entry name" value="TOXIN YJJJ"/>
    <property type="match status" value="1"/>
</dbReference>
<dbReference type="OrthoDB" id="9805913at2"/>
<dbReference type="InterPro" id="IPR052028">
    <property type="entry name" value="HipA_Ser/Thr_kinase"/>
</dbReference>
<evidence type="ECO:0000313" key="6">
    <source>
        <dbReference type="EMBL" id="PIL44285.1"/>
    </source>
</evidence>
<sequence>MECHIQIFLDNTWVDCAAITVQTLGKNPAIGSAVFEYDLDYAFDAKSQPVSLAYPVDAVRHVLDEWPAFLYDLIPQGNGRKYLLSQLKIADGPSADFPLICAGAFNPIGRIRVREATEYFFQHIDRHDPQGMDQGFTLEDILEKSETFIERMLVHGMLAAGTTGVQGAAPKYLLTKDIRGLWHADGAVPDESAAEHFIVKLPRGKAEADRKLLRNEAAYMRVAKALGIRTYGTVAHHDDMLFVPRFDRIVQFGKVSRLHQESAASIAGVVGFDARPTQFDLLSALRHVVANKTAETIEFLKRDVLNIAMRNTDNHARNTAVQIVEGAIQLTPLFDFAPMYMDPEGISRAARWYHPETGRELTQWADVIQCLNFESDESIAIVKALRDFGAALLELNAHMEAAGVDRDVIEYLQMPIAVQTRQLMELEV</sequence>
<evidence type="ECO:0000313" key="7">
    <source>
        <dbReference type="Proteomes" id="UP000230390"/>
    </source>
</evidence>
<keyword evidence="2" id="KW-0808">Transferase</keyword>
<evidence type="ECO:0000256" key="3">
    <source>
        <dbReference type="ARBA" id="ARBA00022777"/>
    </source>
</evidence>
<dbReference type="GO" id="GO:0004674">
    <property type="term" value="F:protein serine/threonine kinase activity"/>
    <property type="evidence" value="ECO:0007669"/>
    <property type="project" value="TreeGrafter"/>
</dbReference>
<gene>
    <name evidence="6" type="ORF">CR105_14535</name>
</gene>
<name>A0A2G8TE09_9BURK</name>
<dbReference type="PANTHER" id="PTHR37419">
    <property type="entry name" value="SERINE/THREONINE-PROTEIN KINASE TOXIN HIPA"/>
    <property type="match status" value="1"/>
</dbReference>
<feature type="domain" description="HipA N-terminal subdomain 1" evidence="5">
    <location>
        <begin position="31"/>
        <end position="113"/>
    </location>
</feature>
<dbReference type="Pfam" id="PF07804">
    <property type="entry name" value="HipA_C"/>
    <property type="match status" value="1"/>
</dbReference>
<dbReference type="EMBL" id="PDOC01000008">
    <property type="protein sequence ID" value="PIL44285.1"/>
    <property type="molecule type" value="Genomic_DNA"/>
</dbReference>
<accession>A0A2G8TE09</accession>